<protein>
    <submittedName>
        <fullName evidence="2">Uncharacterized protein</fullName>
    </submittedName>
</protein>
<organism evidence="2 3">
    <name type="scientific">Psychrobacter glacincola</name>
    <dbReference type="NCBI Taxonomy" id="56810"/>
    <lineage>
        <taxon>Bacteria</taxon>
        <taxon>Pseudomonadati</taxon>
        <taxon>Pseudomonadota</taxon>
        <taxon>Gammaproteobacteria</taxon>
        <taxon>Moraxellales</taxon>
        <taxon>Moraxellaceae</taxon>
        <taxon>Psychrobacter</taxon>
    </lineage>
</organism>
<dbReference type="RefSeq" id="WP_201564671.1">
    <property type="nucleotide sequence ID" value="NZ_CAJGZK010000036.1"/>
</dbReference>
<dbReference type="Proteomes" id="UP001596264">
    <property type="component" value="Unassembled WGS sequence"/>
</dbReference>
<feature type="transmembrane region" description="Helical" evidence="1">
    <location>
        <begin position="258"/>
        <end position="276"/>
    </location>
</feature>
<gene>
    <name evidence="2" type="ORF">ACFP58_12225</name>
</gene>
<dbReference type="EMBL" id="JBHSTZ010000058">
    <property type="protein sequence ID" value="MFC6382207.1"/>
    <property type="molecule type" value="Genomic_DNA"/>
</dbReference>
<evidence type="ECO:0000256" key="1">
    <source>
        <dbReference type="SAM" id="Phobius"/>
    </source>
</evidence>
<keyword evidence="1" id="KW-1133">Transmembrane helix</keyword>
<name>A0ABW1W940_9GAMM</name>
<evidence type="ECO:0000313" key="2">
    <source>
        <dbReference type="EMBL" id="MFC6382207.1"/>
    </source>
</evidence>
<keyword evidence="1" id="KW-0472">Membrane</keyword>
<comment type="caution">
    <text evidence="2">The sequence shown here is derived from an EMBL/GenBank/DDBJ whole genome shotgun (WGS) entry which is preliminary data.</text>
</comment>
<accession>A0ABW1W940</accession>
<keyword evidence="1" id="KW-0812">Transmembrane</keyword>
<evidence type="ECO:0000313" key="3">
    <source>
        <dbReference type="Proteomes" id="UP001596264"/>
    </source>
</evidence>
<proteinExistence type="predicted"/>
<keyword evidence="3" id="KW-1185">Reference proteome</keyword>
<sequence>MRFNLLLYVPALVDNLDMEYGIFIQHHLMDDADVELNYFDFSRINSENYALDIVDRNEVTKKVRKDCLVDGYTLNSHYSIDLDKGFNRNISRDEVRQIFICFKNNSKEPIDAFIRMTHDGETNNYRIKDNLVFFQLWVAPEMAGSSDIALNIGKVNYTNFDYFSESIKKEVNNQWRLMLNKKRDISKEKLVTHNEVTHEQSELLQEPKIQAKLERIFAQPDEVPDHVRVINTDSQEILIPQNGNVLADSRNGSNSFKIIAYILLILGVLSILGKIFSGN</sequence>
<reference evidence="3" key="1">
    <citation type="journal article" date="2019" name="Int. J. Syst. Evol. Microbiol.">
        <title>The Global Catalogue of Microorganisms (GCM) 10K type strain sequencing project: providing services to taxonomists for standard genome sequencing and annotation.</title>
        <authorList>
            <consortium name="The Broad Institute Genomics Platform"/>
            <consortium name="The Broad Institute Genome Sequencing Center for Infectious Disease"/>
            <person name="Wu L."/>
            <person name="Ma J."/>
        </authorList>
    </citation>
    <scope>NUCLEOTIDE SEQUENCE [LARGE SCALE GENOMIC DNA]</scope>
    <source>
        <strain evidence="3">CCM 2050</strain>
    </source>
</reference>